<accession>A0A139WGT1</accession>
<organism evidence="1 2">
    <name type="scientific">Tribolium castaneum</name>
    <name type="common">Red flour beetle</name>
    <dbReference type="NCBI Taxonomy" id="7070"/>
    <lineage>
        <taxon>Eukaryota</taxon>
        <taxon>Metazoa</taxon>
        <taxon>Ecdysozoa</taxon>
        <taxon>Arthropoda</taxon>
        <taxon>Hexapoda</taxon>
        <taxon>Insecta</taxon>
        <taxon>Pterygota</taxon>
        <taxon>Neoptera</taxon>
        <taxon>Endopterygota</taxon>
        <taxon>Coleoptera</taxon>
        <taxon>Polyphaga</taxon>
        <taxon>Cucujiformia</taxon>
        <taxon>Tenebrionidae</taxon>
        <taxon>Tenebrionidae incertae sedis</taxon>
        <taxon>Tribolium</taxon>
    </lineage>
</organism>
<sequence length="52" mass="5749">MKEIAIQAKEIAFVVFLSDEGAQNRYTQLKVVVERERKCRLLAALIGGGGVE</sequence>
<dbReference type="EMBL" id="KQ971343">
    <property type="protein sequence ID" value="KYB27198.1"/>
    <property type="molecule type" value="Genomic_DNA"/>
</dbReference>
<keyword evidence="2" id="KW-1185">Reference proteome</keyword>
<name>A0A139WGT1_TRICA</name>
<dbReference type="InParanoid" id="A0A139WGT1"/>
<reference evidence="1 2" key="2">
    <citation type="journal article" date="2010" name="Nucleic Acids Res.">
        <title>BeetleBase in 2010: revisions to provide comprehensive genomic information for Tribolium castaneum.</title>
        <authorList>
            <person name="Kim H.S."/>
            <person name="Murphy T."/>
            <person name="Xia J."/>
            <person name="Caragea D."/>
            <person name="Park Y."/>
            <person name="Beeman R.W."/>
            <person name="Lorenzen M.D."/>
            <person name="Butcher S."/>
            <person name="Manak J.R."/>
            <person name="Brown S.J."/>
        </authorList>
    </citation>
    <scope>GENOME REANNOTATION</scope>
    <source>
        <strain evidence="1 2">Georgia GA2</strain>
    </source>
</reference>
<protein>
    <submittedName>
        <fullName evidence="1">Uncharacterized protein</fullName>
    </submittedName>
</protein>
<dbReference type="Proteomes" id="UP000007266">
    <property type="component" value="Linkage group 5"/>
</dbReference>
<reference evidence="1 2" key="1">
    <citation type="journal article" date="2008" name="Nature">
        <title>The genome of the model beetle and pest Tribolium castaneum.</title>
        <authorList>
            <consortium name="Tribolium Genome Sequencing Consortium"/>
            <person name="Richards S."/>
            <person name="Gibbs R.A."/>
            <person name="Weinstock G.M."/>
            <person name="Brown S.J."/>
            <person name="Denell R."/>
            <person name="Beeman R.W."/>
            <person name="Gibbs R."/>
            <person name="Beeman R.W."/>
            <person name="Brown S.J."/>
            <person name="Bucher G."/>
            <person name="Friedrich M."/>
            <person name="Grimmelikhuijzen C.J."/>
            <person name="Klingler M."/>
            <person name="Lorenzen M."/>
            <person name="Richards S."/>
            <person name="Roth S."/>
            <person name="Schroder R."/>
            <person name="Tautz D."/>
            <person name="Zdobnov E.M."/>
            <person name="Muzny D."/>
            <person name="Gibbs R.A."/>
            <person name="Weinstock G.M."/>
            <person name="Attaway T."/>
            <person name="Bell S."/>
            <person name="Buhay C.J."/>
            <person name="Chandrabose M.N."/>
            <person name="Chavez D."/>
            <person name="Clerk-Blankenburg K.P."/>
            <person name="Cree A."/>
            <person name="Dao M."/>
            <person name="Davis C."/>
            <person name="Chacko J."/>
            <person name="Dinh H."/>
            <person name="Dugan-Rocha S."/>
            <person name="Fowler G."/>
            <person name="Garner T.T."/>
            <person name="Garnes J."/>
            <person name="Gnirke A."/>
            <person name="Hawes A."/>
            <person name="Hernandez J."/>
            <person name="Hines S."/>
            <person name="Holder M."/>
            <person name="Hume J."/>
            <person name="Jhangiani S.N."/>
            <person name="Joshi V."/>
            <person name="Khan Z.M."/>
            <person name="Jackson L."/>
            <person name="Kovar C."/>
            <person name="Kowis A."/>
            <person name="Lee S."/>
            <person name="Lewis L.R."/>
            <person name="Margolis J."/>
            <person name="Morgan M."/>
            <person name="Nazareth L.V."/>
            <person name="Nguyen N."/>
            <person name="Okwuonu G."/>
            <person name="Parker D."/>
            <person name="Richards S."/>
            <person name="Ruiz S.J."/>
            <person name="Santibanez J."/>
            <person name="Savard J."/>
            <person name="Scherer S.E."/>
            <person name="Schneider B."/>
            <person name="Sodergren E."/>
            <person name="Tautz D."/>
            <person name="Vattahil S."/>
            <person name="Villasana D."/>
            <person name="White C.S."/>
            <person name="Wright R."/>
            <person name="Park Y."/>
            <person name="Beeman R.W."/>
            <person name="Lord J."/>
            <person name="Oppert B."/>
            <person name="Lorenzen M."/>
            <person name="Brown S."/>
            <person name="Wang L."/>
            <person name="Savard J."/>
            <person name="Tautz D."/>
            <person name="Richards S."/>
            <person name="Weinstock G."/>
            <person name="Gibbs R.A."/>
            <person name="Liu Y."/>
            <person name="Worley K."/>
            <person name="Weinstock G."/>
            <person name="Elsik C.G."/>
            <person name="Reese J.T."/>
            <person name="Elhaik E."/>
            <person name="Landan G."/>
            <person name="Graur D."/>
            <person name="Arensburger P."/>
            <person name="Atkinson P."/>
            <person name="Beeman R.W."/>
            <person name="Beidler J."/>
            <person name="Brown S.J."/>
            <person name="Demuth J.P."/>
            <person name="Drury D.W."/>
            <person name="Du Y.Z."/>
            <person name="Fujiwara H."/>
            <person name="Lorenzen M."/>
            <person name="Maselli V."/>
            <person name="Osanai M."/>
            <person name="Park Y."/>
            <person name="Robertson H.M."/>
            <person name="Tu Z."/>
            <person name="Wang J.J."/>
            <person name="Wang S."/>
            <person name="Richards S."/>
            <person name="Song H."/>
            <person name="Zhang L."/>
            <person name="Sodergren E."/>
            <person name="Werner D."/>
            <person name="Stanke M."/>
            <person name="Morgenstern B."/>
            <person name="Solovyev V."/>
            <person name="Kosarev P."/>
            <person name="Brown G."/>
            <person name="Chen H.C."/>
            <person name="Ermolaeva O."/>
            <person name="Hlavina W."/>
            <person name="Kapustin Y."/>
            <person name="Kiryutin B."/>
            <person name="Kitts P."/>
            <person name="Maglott D."/>
            <person name="Pruitt K."/>
            <person name="Sapojnikov V."/>
            <person name="Souvorov A."/>
            <person name="Mackey A.J."/>
            <person name="Waterhouse R.M."/>
            <person name="Wyder S."/>
            <person name="Zdobnov E.M."/>
            <person name="Zdobnov E.M."/>
            <person name="Wyder S."/>
            <person name="Kriventseva E.V."/>
            <person name="Kadowaki T."/>
            <person name="Bork P."/>
            <person name="Aranda M."/>
            <person name="Bao R."/>
            <person name="Beermann A."/>
            <person name="Berns N."/>
            <person name="Bolognesi R."/>
            <person name="Bonneton F."/>
            <person name="Bopp D."/>
            <person name="Brown S.J."/>
            <person name="Bucher G."/>
            <person name="Butts T."/>
            <person name="Chaumot A."/>
            <person name="Denell R.E."/>
            <person name="Ferrier D.E."/>
            <person name="Friedrich M."/>
            <person name="Gordon C.M."/>
            <person name="Jindra M."/>
            <person name="Klingler M."/>
            <person name="Lan Q."/>
            <person name="Lattorff H.M."/>
            <person name="Laudet V."/>
            <person name="von Levetsow C."/>
            <person name="Liu Z."/>
            <person name="Lutz R."/>
            <person name="Lynch J.A."/>
            <person name="da Fonseca R.N."/>
            <person name="Posnien N."/>
            <person name="Reuter R."/>
            <person name="Roth S."/>
            <person name="Savard J."/>
            <person name="Schinko J.B."/>
            <person name="Schmitt C."/>
            <person name="Schoppmeier M."/>
            <person name="Schroder R."/>
            <person name="Shippy T.D."/>
            <person name="Simonnet F."/>
            <person name="Marques-Souza H."/>
            <person name="Tautz D."/>
            <person name="Tomoyasu Y."/>
            <person name="Trauner J."/>
            <person name="Van der Zee M."/>
            <person name="Vervoort M."/>
            <person name="Wittkopp N."/>
            <person name="Wimmer E.A."/>
            <person name="Yang X."/>
            <person name="Jones A.K."/>
            <person name="Sattelle D.B."/>
            <person name="Ebert P.R."/>
            <person name="Nelson D."/>
            <person name="Scott J.G."/>
            <person name="Beeman R.W."/>
            <person name="Muthukrishnan S."/>
            <person name="Kramer K.J."/>
            <person name="Arakane Y."/>
            <person name="Beeman R.W."/>
            <person name="Zhu Q."/>
            <person name="Hogenkamp D."/>
            <person name="Dixit R."/>
            <person name="Oppert B."/>
            <person name="Jiang H."/>
            <person name="Zou Z."/>
            <person name="Marshall J."/>
            <person name="Elpidina E."/>
            <person name="Vinokurov K."/>
            <person name="Oppert C."/>
            <person name="Zou Z."/>
            <person name="Evans J."/>
            <person name="Lu Z."/>
            <person name="Zhao P."/>
            <person name="Sumathipala N."/>
            <person name="Altincicek B."/>
            <person name="Vilcinskas A."/>
            <person name="Williams M."/>
            <person name="Hultmark D."/>
            <person name="Hetru C."/>
            <person name="Jiang H."/>
            <person name="Grimmelikhuijzen C.J."/>
            <person name="Hauser F."/>
            <person name="Cazzamali G."/>
            <person name="Williamson M."/>
            <person name="Park Y."/>
            <person name="Li B."/>
            <person name="Tanaka Y."/>
            <person name="Predel R."/>
            <person name="Neupert S."/>
            <person name="Schachtner J."/>
            <person name="Verleyen P."/>
            <person name="Raible F."/>
            <person name="Bork P."/>
            <person name="Friedrich M."/>
            <person name="Walden K.K."/>
            <person name="Robertson H.M."/>
            <person name="Angeli S."/>
            <person name="Foret S."/>
            <person name="Bucher G."/>
            <person name="Schuetz S."/>
            <person name="Maleszka R."/>
            <person name="Wimmer E.A."/>
            <person name="Beeman R.W."/>
            <person name="Lorenzen M."/>
            <person name="Tomoyasu Y."/>
            <person name="Miller S.C."/>
            <person name="Grossmann D."/>
            <person name="Bucher G."/>
        </authorList>
    </citation>
    <scope>NUCLEOTIDE SEQUENCE [LARGE SCALE GENOMIC DNA]</scope>
    <source>
        <strain evidence="1 2">Georgia GA2</strain>
    </source>
</reference>
<evidence type="ECO:0000313" key="1">
    <source>
        <dbReference type="EMBL" id="KYB27198.1"/>
    </source>
</evidence>
<proteinExistence type="predicted"/>
<evidence type="ECO:0000313" key="2">
    <source>
        <dbReference type="Proteomes" id="UP000007266"/>
    </source>
</evidence>
<dbReference type="AlphaFoldDB" id="A0A139WGT1"/>
<gene>
    <name evidence="1" type="primary">AUGUSTUS-3.0.2_33133</name>
    <name evidence="1" type="ORF">TcasGA2_TC033133</name>
</gene>